<name>A0ABS5QCN5_9PROT</name>
<protein>
    <recommendedName>
        <fullName evidence="5">S-adenosylmethionine:tRNA ribosyltransferase-isomerase</fullName>
        <ecNumber evidence="5">2.4.99.17</ecNumber>
    </recommendedName>
    <alternativeName>
        <fullName evidence="5">Queuosine biosynthesis protein QueA</fullName>
    </alternativeName>
</protein>
<dbReference type="GO" id="GO:0051075">
    <property type="term" value="F:S-adenosylmethionine:tRNA ribosyltransferase-isomerase activity"/>
    <property type="evidence" value="ECO:0007669"/>
    <property type="project" value="UniProtKB-EC"/>
</dbReference>
<reference evidence="6 7" key="1">
    <citation type="submission" date="2021-05" db="EMBL/GenBank/DDBJ databases">
        <title>Roseococcus sp. XZZS9, whole genome shotgun sequencing project.</title>
        <authorList>
            <person name="Zhao G."/>
            <person name="Shen L."/>
        </authorList>
    </citation>
    <scope>NUCLEOTIDE SEQUENCE [LARGE SCALE GENOMIC DNA]</scope>
    <source>
        <strain evidence="6 7">XZZS9</strain>
    </source>
</reference>
<keyword evidence="1 5" id="KW-0963">Cytoplasm</keyword>
<keyword evidence="6" id="KW-0328">Glycosyltransferase</keyword>
<accession>A0ABS5QCN5</accession>
<dbReference type="InterPro" id="IPR042118">
    <property type="entry name" value="QueA_dom1"/>
</dbReference>
<dbReference type="InterPro" id="IPR003699">
    <property type="entry name" value="QueA"/>
</dbReference>
<dbReference type="SUPFAM" id="SSF111337">
    <property type="entry name" value="QueA-like"/>
    <property type="match status" value="1"/>
</dbReference>
<evidence type="ECO:0000256" key="2">
    <source>
        <dbReference type="ARBA" id="ARBA00022679"/>
    </source>
</evidence>
<evidence type="ECO:0000313" key="6">
    <source>
        <dbReference type="EMBL" id="MBS7811269.1"/>
    </source>
</evidence>
<evidence type="ECO:0000256" key="3">
    <source>
        <dbReference type="ARBA" id="ARBA00022691"/>
    </source>
</evidence>
<gene>
    <name evidence="5 6" type="primary">queA</name>
    <name evidence="6" type="ORF">KHU32_09995</name>
</gene>
<dbReference type="Pfam" id="PF02547">
    <property type="entry name" value="Queuosine_synth"/>
    <property type="match status" value="1"/>
</dbReference>
<comment type="function">
    <text evidence="5">Transfers and isomerizes the ribose moiety from AdoMet to the 7-aminomethyl group of 7-deazaguanine (preQ1-tRNA) to give epoxyqueuosine (oQ-tRNA).</text>
</comment>
<evidence type="ECO:0000256" key="1">
    <source>
        <dbReference type="ARBA" id="ARBA00022490"/>
    </source>
</evidence>
<dbReference type="InterPro" id="IPR042119">
    <property type="entry name" value="QueA_dom2"/>
</dbReference>
<keyword evidence="2 5" id="KW-0808">Transferase</keyword>
<dbReference type="Gene3D" id="3.40.1780.10">
    <property type="entry name" value="QueA-like"/>
    <property type="match status" value="1"/>
</dbReference>
<evidence type="ECO:0000256" key="4">
    <source>
        <dbReference type="ARBA" id="ARBA00022785"/>
    </source>
</evidence>
<comment type="subcellular location">
    <subcellularLocation>
        <location evidence="5">Cytoplasm</location>
    </subcellularLocation>
</comment>
<dbReference type="PANTHER" id="PTHR30307:SF0">
    <property type="entry name" value="S-ADENOSYLMETHIONINE:TRNA RIBOSYLTRANSFERASE-ISOMERASE"/>
    <property type="match status" value="1"/>
</dbReference>
<proteinExistence type="inferred from homology"/>
<dbReference type="NCBIfam" id="NF001140">
    <property type="entry name" value="PRK00147.1"/>
    <property type="match status" value="1"/>
</dbReference>
<sequence>MPLHVGDFDFVLPDASIAQEPVRPRDAARLLVVRGEALEDRGVRDLPSLLQPGDVMVVNDTRVIPARLRARRGEARIEVMLNRAEGDGSWHALIRNARRLRVGDEISIEGAELTARVLEKFEGGSARLHFGDDPARLMAALEQAGEIPLPPYITREAGPRGEDRADYQTVFAARPGAVAAPTASLHFTPELLAALEARGVQRATVTLHVGAGTFLPVREEDPSRHVMHHEWGELGAEAAATINAARAEGRRILCCGTTALRLLETAARGVEDRRAPIPLFSGLTDIYILPGFPFRAADLLMTNFHLPRSTLLMLVSAFAGTRRMRRAYAHALAEDYRFFSYGDASLLFREEADLAP</sequence>
<dbReference type="RefSeq" id="WP_213669958.1">
    <property type="nucleotide sequence ID" value="NZ_JAHCDA010000002.1"/>
</dbReference>
<dbReference type="EMBL" id="JAHCDA010000002">
    <property type="protein sequence ID" value="MBS7811269.1"/>
    <property type="molecule type" value="Genomic_DNA"/>
</dbReference>
<organism evidence="6 7">
    <name type="scientific">Roseococcus pinisoli</name>
    <dbReference type="NCBI Taxonomy" id="2835040"/>
    <lineage>
        <taxon>Bacteria</taxon>
        <taxon>Pseudomonadati</taxon>
        <taxon>Pseudomonadota</taxon>
        <taxon>Alphaproteobacteria</taxon>
        <taxon>Acetobacterales</taxon>
        <taxon>Roseomonadaceae</taxon>
        <taxon>Roseococcus</taxon>
    </lineage>
</organism>
<dbReference type="HAMAP" id="MF_00113">
    <property type="entry name" value="QueA"/>
    <property type="match status" value="1"/>
</dbReference>
<dbReference type="Gene3D" id="2.40.10.240">
    <property type="entry name" value="QueA-like"/>
    <property type="match status" value="1"/>
</dbReference>
<dbReference type="PANTHER" id="PTHR30307">
    <property type="entry name" value="S-ADENOSYLMETHIONINE:TRNA RIBOSYLTRANSFERASE-ISOMERASE"/>
    <property type="match status" value="1"/>
</dbReference>
<keyword evidence="7" id="KW-1185">Reference proteome</keyword>
<dbReference type="InterPro" id="IPR036100">
    <property type="entry name" value="QueA_sf"/>
</dbReference>
<comment type="caution">
    <text evidence="6">The sequence shown here is derived from an EMBL/GenBank/DDBJ whole genome shotgun (WGS) entry which is preliminary data.</text>
</comment>
<keyword evidence="3 5" id="KW-0949">S-adenosyl-L-methionine</keyword>
<comment type="catalytic activity">
    <reaction evidence="5">
        <text>7-aminomethyl-7-carbaguanosine(34) in tRNA + S-adenosyl-L-methionine = epoxyqueuosine(34) in tRNA + adenine + L-methionine + 2 H(+)</text>
        <dbReference type="Rhea" id="RHEA:32155"/>
        <dbReference type="Rhea" id="RHEA-COMP:10342"/>
        <dbReference type="Rhea" id="RHEA-COMP:18582"/>
        <dbReference type="ChEBI" id="CHEBI:15378"/>
        <dbReference type="ChEBI" id="CHEBI:16708"/>
        <dbReference type="ChEBI" id="CHEBI:57844"/>
        <dbReference type="ChEBI" id="CHEBI:59789"/>
        <dbReference type="ChEBI" id="CHEBI:82833"/>
        <dbReference type="ChEBI" id="CHEBI:194443"/>
        <dbReference type="EC" id="2.4.99.17"/>
    </reaction>
</comment>
<comment type="subunit">
    <text evidence="5">Monomer.</text>
</comment>
<keyword evidence="4 5" id="KW-0671">Queuosine biosynthesis</keyword>
<dbReference type="EC" id="2.4.99.17" evidence="5"/>
<comment type="pathway">
    <text evidence="5">tRNA modification; tRNA-queuosine biosynthesis.</text>
</comment>
<evidence type="ECO:0000313" key="7">
    <source>
        <dbReference type="Proteomes" id="UP000766336"/>
    </source>
</evidence>
<evidence type="ECO:0000256" key="5">
    <source>
        <dbReference type="HAMAP-Rule" id="MF_00113"/>
    </source>
</evidence>
<dbReference type="Proteomes" id="UP000766336">
    <property type="component" value="Unassembled WGS sequence"/>
</dbReference>
<comment type="similarity">
    <text evidence="5">Belongs to the QueA family.</text>
</comment>
<dbReference type="NCBIfam" id="TIGR00113">
    <property type="entry name" value="queA"/>
    <property type="match status" value="1"/>
</dbReference>